<evidence type="ECO:0000313" key="3">
    <source>
        <dbReference type="Proteomes" id="UP001330016"/>
    </source>
</evidence>
<gene>
    <name evidence="2" type="ORF">PS435_12640</name>
</gene>
<keyword evidence="1" id="KW-0472">Membrane</keyword>
<evidence type="ECO:0008006" key="4">
    <source>
        <dbReference type="Google" id="ProtNLM"/>
    </source>
</evidence>
<evidence type="ECO:0000256" key="1">
    <source>
        <dbReference type="SAM" id="Phobius"/>
    </source>
</evidence>
<feature type="transmembrane region" description="Helical" evidence="1">
    <location>
        <begin position="342"/>
        <end position="362"/>
    </location>
</feature>
<reference evidence="2 3" key="1">
    <citation type="submission" date="2023-02" db="EMBL/GenBank/DDBJ databases">
        <title>The predominant lactic acid bacteria and yeasts involved in the spontaneous fermentation of millet during the production of the traditional porridge Hausa koko in Ghana.</title>
        <authorList>
            <person name="Atter A."/>
            <person name="Diaz M."/>
        </authorList>
    </citation>
    <scope>NUCLEOTIDE SEQUENCE [LARGE SCALE GENOMIC DNA]</scope>
    <source>
        <strain evidence="2 3">FI11640</strain>
    </source>
</reference>
<protein>
    <recommendedName>
        <fullName evidence="4">ABC transporter permease</fullName>
    </recommendedName>
</protein>
<keyword evidence="1" id="KW-1133">Transmembrane helix</keyword>
<dbReference type="RefSeq" id="WP_331244282.1">
    <property type="nucleotide sequence ID" value="NZ_JAQSGJ010000044.1"/>
</dbReference>
<name>A0ABU7T2Z9_9LACO</name>
<keyword evidence="3" id="KW-1185">Reference proteome</keyword>
<comment type="caution">
    <text evidence="2">The sequence shown here is derived from an EMBL/GenBank/DDBJ whole genome shotgun (WGS) entry which is preliminary data.</text>
</comment>
<feature type="transmembrane region" description="Helical" evidence="1">
    <location>
        <begin position="186"/>
        <end position="206"/>
    </location>
</feature>
<feature type="transmembrane region" description="Helical" evidence="1">
    <location>
        <begin position="239"/>
        <end position="263"/>
    </location>
</feature>
<dbReference type="EMBL" id="JAQSGK010000044">
    <property type="protein sequence ID" value="MEE6716700.1"/>
    <property type="molecule type" value="Genomic_DNA"/>
</dbReference>
<evidence type="ECO:0000313" key="2">
    <source>
        <dbReference type="EMBL" id="MEE6716700.1"/>
    </source>
</evidence>
<dbReference type="Proteomes" id="UP001330016">
    <property type="component" value="Unassembled WGS sequence"/>
</dbReference>
<proteinExistence type="predicted"/>
<organism evidence="2 3">
    <name type="scientific">Schleiferilactobacillus harbinensis</name>
    <dbReference type="NCBI Taxonomy" id="304207"/>
    <lineage>
        <taxon>Bacteria</taxon>
        <taxon>Bacillati</taxon>
        <taxon>Bacillota</taxon>
        <taxon>Bacilli</taxon>
        <taxon>Lactobacillales</taxon>
        <taxon>Lactobacillaceae</taxon>
        <taxon>Schleiferilactobacillus</taxon>
    </lineage>
</organism>
<feature type="transmembrane region" description="Helical" evidence="1">
    <location>
        <begin position="389"/>
        <end position="412"/>
    </location>
</feature>
<keyword evidence="1" id="KW-0812">Transmembrane</keyword>
<feature type="transmembrane region" description="Helical" evidence="1">
    <location>
        <begin position="317"/>
        <end position="335"/>
    </location>
</feature>
<accession>A0ABU7T2Z9</accession>
<sequence length="421" mass="47465">MLRLELTKLWRQNKLLPGLLVLLMLMIGSLETSLYFQNRGINTAVQTGETTLTIWQASTKSHFPKIDPKDWPSDVKTYLRLTAKQLADLKQRNGYRVAADALTSFSRPTPFLAYSGDTIIQGLHAGEVEATRQELLYLHRNRLASMLPTTIRVNPQTGRTSTISVDENAALQILTTRYYERGWWQIWFWATAGGLLISLAIINLFLGDILASEWAGPADHTRWLQLQNETRIKLILAKLAIHFGLSCLLLCLALGIFLLYAWLRTGLGDLRYPVQTWALGKKVTSPYLWMTATAEANYFHPLHIVFIPLARYLGKLGIFWLSLLFLNSAVTLLVNRVLHIRLLALLTMVIMPLLGLVLPAGIHNPFTYLKGDWAITNYLGYLLNQRAPVFPWVVGTIIAAGLICFVLTLVPLPHRGGVHFD</sequence>